<comment type="cofactor">
    <cofactor evidence="10">
        <name>[2Fe-2S] cluster</name>
        <dbReference type="ChEBI" id="CHEBI:190135"/>
    </cofactor>
    <text evidence="10">Binds 1 [2Fe-2S] cluster per subunit.</text>
</comment>
<sequence>MTTLPNPYLPEIATVVETVQETPNIKTFRVVLNNAERMKAFRFEPGQVGQLSLFGVGESTFVINSPPTRMEYLQFSVMMAGEVTTALHGLKPGDQVGVRAPLGNCFPYEAMKGKNVVFVGGGIGMAPLRTLLLFMLDKRKDYKNISLLYGARSPQDMAFQYDLPDWTGRKDMTTVLTIDREAPGWEHTVGLIPNVLLEMNPSPKNTVAVTCGPPIMIKFTLQALKKLGFEDDQIVTTLEKRMKCGVGICGRCNIGTKYVCVDGPVFTYAQLKELPNEL</sequence>
<dbReference type="InterPro" id="IPR039261">
    <property type="entry name" value="FNR_nucleotide-bd"/>
</dbReference>
<dbReference type="SUPFAM" id="SSF63380">
    <property type="entry name" value="Riboflavin synthase domain-like"/>
    <property type="match status" value="1"/>
</dbReference>
<dbReference type="SUPFAM" id="SSF52343">
    <property type="entry name" value="Ferredoxin reductase-like, C-terminal NADP-linked domain"/>
    <property type="match status" value="1"/>
</dbReference>
<dbReference type="InterPro" id="IPR037117">
    <property type="entry name" value="Dihydroorotate_DH_ele_sf"/>
</dbReference>
<keyword evidence="4 10" id="KW-0479">Metal-binding</keyword>
<feature type="domain" description="FAD-binding FR-type" evidence="11">
    <location>
        <begin position="8"/>
        <end position="108"/>
    </location>
</feature>
<evidence type="ECO:0000259" key="11">
    <source>
        <dbReference type="PROSITE" id="PS51384"/>
    </source>
</evidence>
<dbReference type="PANTHER" id="PTHR43513:SF1">
    <property type="entry name" value="ANAEROBIC SULFITE REDUCTASE SUBUNIT B"/>
    <property type="match status" value="1"/>
</dbReference>
<name>A0A7C4AH45_9BACT</name>
<dbReference type="GO" id="GO:0051537">
    <property type="term" value="F:2 iron, 2 sulfur cluster binding"/>
    <property type="evidence" value="ECO:0007669"/>
    <property type="project" value="UniProtKB-KW"/>
</dbReference>
<feature type="binding site" evidence="10">
    <location>
        <position position="244"/>
    </location>
    <ligand>
        <name>[2Fe-2S] cluster</name>
        <dbReference type="ChEBI" id="CHEBI:190135"/>
    </ligand>
</feature>
<dbReference type="InterPro" id="IPR019480">
    <property type="entry name" value="Dihydroorotate_DH_Fe-S-bd"/>
</dbReference>
<dbReference type="EMBL" id="DSRP01000456">
    <property type="protein sequence ID" value="HGG92603.1"/>
    <property type="molecule type" value="Genomic_DNA"/>
</dbReference>
<evidence type="ECO:0000256" key="1">
    <source>
        <dbReference type="ARBA" id="ARBA00022448"/>
    </source>
</evidence>
<dbReference type="Gene3D" id="2.10.240.10">
    <property type="entry name" value="Dihydroorotate dehydrogenase, electron transfer subunit"/>
    <property type="match status" value="1"/>
</dbReference>
<organism evidence="12">
    <name type="scientific">Fundidesulfovibrio putealis</name>
    <dbReference type="NCBI Taxonomy" id="270496"/>
    <lineage>
        <taxon>Bacteria</taxon>
        <taxon>Pseudomonadati</taxon>
        <taxon>Thermodesulfobacteriota</taxon>
        <taxon>Desulfovibrionia</taxon>
        <taxon>Desulfovibrionales</taxon>
        <taxon>Desulfovibrionaceae</taxon>
        <taxon>Fundidesulfovibrio</taxon>
    </lineage>
</organism>
<keyword evidence="6" id="KW-0249">Electron transport</keyword>
<dbReference type="Pfam" id="PF10418">
    <property type="entry name" value="DHODB_Fe-S_bind"/>
    <property type="match status" value="1"/>
</dbReference>
<keyword evidence="1" id="KW-0813">Transport</keyword>
<keyword evidence="5" id="KW-0274">FAD</keyword>
<dbReference type="GO" id="GO:0016491">
    <property type="term" value="F:oxidoreductase activity"/>
    <property type="evidence" value="ECO:0007669"/>
    <property type="project" value="InterPro"/>
</dbReference>
<evidence type="ECO:0000256" key="2">
    <source>
        <dbReference type="ARBA" id="ARBA00022630"/>
    </source>
</evidence>
<keyword evidence="8 10" id="KW-0411">Iron-sulfur</keyword>
<dbReference type="PIRSF" id="PIRSF006816">
    <property type="entry name" value="Cyc3_hyd_g"/>
    <property type="match status" value="1"/>
</dbReference>
<feature type="binding site" evidence="10">
    <location>
        <position position="252"/>
    </location>
    <ligand>
        <name>[2Fe-2S] cluster</name>
        <dbReference type="ChEBI" id="CHEBI:190135"/>
    </ligand>
</feature>
<evidence type="ECO:0000256" key="10">
    <source>
        <dbReference type="PIRSR" id="PIRSR006816-2"/>
    </source>
</evidence>
<dbReference type="GO" id="GO:0050660">
    <property type="term" value="F:flavin adenine dinucleotide binding"/>
    <property type="evidence" value="ECO:0007669"/>
    <property type="project" value="InterPro"/>
</dbReference>
<dbReference type="InterPro" id="IPR017938">
    <property type="entry name" value="Riboflavin_synthase-like_b-brl"/>
</dbReference>
<comment type="cofactor">
    <cofactor evidence="9">
        <name>[2Fe-2S] cluster</name>
        <dbReference type="ChEBI" id="CHEBI:190135"/>
    </cofactor>
</comment>
<comment type="caution">
    <text evidence="12">The sequence shown here is derived from an EMBL/GenBank/DDBJ whole genome shotgun (WGS) entry which is preliminary data.</text>
</comment>
<dbReference type="CDD" id="cd06221">
    <property type="entry name" value="sulfite_reductase_like"/>
    <property type="match status" value="1"/>
</dbReference>
<evidence type="ECO:0000256" key="6">
    <source>
        <dbReference type="ARBA" id="ARBA00022982"/>
    </source>
</evidence>
<dbReference type="InterPro" id="IPR001433">
    <property type="entry name" value="OxRdtase_FAD/NAD-bd"/>
</dbReference>
<keyword evidence="3 10" id="KW-0001">2Fe-2S</keyword>
<dbReference type="Gene3D" id="2.40.30.10">
    <property type="entry name" value="Translation factors"/>
    <property type="match status" value="1"/>
</dbReference>
<evidence type="ECO:0000256" key="9">
    <source>
        <dbReference type="ARBA" id="ARBA00034078"/>
    </source>
</evidence>
<dbReference type="InterPro" id="IPR012165">
    <property type="entry name" value="Cyt_c3_hydrogenase_gsu"/>
</dbReference>
<dbReference type="Gene3D" id="3.40.50.80">
    <property type="entry name" value="Nucleotide-binding domain of ferredoxin-NADP reductase (FNR) module"/>
    <property type="match status" value="1"/>
</dbReference>
<evidence type="ECO:0000256" key="8">
    <source>
        <dbReference type="ARBA" id="ARBA00023014"/>
    </source>
</evidence>
<evidence type="ECO:0000256" key="7">
    <source>
        <dbReference type="ARBA" id="ARBA00023004"/>
    </source>
</evidence>
<proteinExistence type="predicted"/>
<dbReference type="InterPro" id="IPR050353">
    <property type="entry name" value="PyrK_electron_transfer"/>
</dbReference>
<feature type="binding site" evidence="10">
    <location>
        <position position="260"/>
    </location>
    <ligand>
        <name>[2Fe-2S] cluster</name>
        <dbReference type="ChEBI" id="CHEBI:190135"/>
    </ligand>
</feature>
<reference evidence="12" key="1">
    <citation type="journal article" date="2020" name="mSystems">
        <title>Genome- and Community-Level Interaction Insights into Carbon Utilization and Element Cycling Functions of Hydrothermarchaeota in Hydrothermal Sediment.</title>
        <authorList>
            <person name="Zhou Z."/>
            <person name="Liu Y."/>
            <person name="Xu W."/>
            <person name="Pan J."/>
            <person name="Luo Z.H."/>
            <person name="Li M."/>
        </authorList>
    </citation>
    <scope>NUCLEOTIDE SEQUENCE [LARGE SCALE GENOMIC DNA]</scope>
    <source>
        <strain evidence="12">SpSt-413</strain>
    </source>
</reference>
<gene>
    <name evidence="12" type="ORF">ENR59_06580</name>
</gene>
<evidence type="ECO:0000256" key="5">
    <source>
        <dbReference type="ARBA" id="ARBA00022827"/>
    </source>
</evidence>
<dbReference type="PANTHER" id="PTHR43513">
    <property type="entry name" value="DIHYDROOROTATE DEHYDROGENASE B (NAD(+)), ELECTRON TRANSFER SUBUNIT"/>
    <property type="match status" value="1"/>
</dbReference>
<evidence type="ECO:0000313" key="12">
    <source>
        <dbReference type="EMBL" id="HGG92603.1"/>
    </source>
</evidence>
<keyword evidence="7 10" id="KW-0408">Iron</keyword>
<keyword evidence="2" id="KW-0285">Flavoprotein</keyword>
<dbReference type="PROSITE" id="PS51384">
    <property type="entry name" value="FAD_FR"/>
    <property type="match status" value="1"/>
</dbReference>
<dbReference type="AlphaFoldDB" id="A0A7C4AH45"/>
<dbReference type="PRINTS" id="PR00410">
    <property type="entry name" value="PHEHYDRXLASE"/>
</dbReference>
<evidence type="ECO:0000256" key="4">
    <source>
        <dbReference type="ARBA" id="ARBA00022723"/>
    </source>
</evidence>
<feature type="binding site" evidence="10">
    <location>
        <position position="249"/>
    </location>
    <ligand>
        <name>[2Fe-2S] cluster</name>
        <dbReference type="ChEBI" id="CHEBI:190135"/>
    </ligand>
</feature>
<protein>
    <submittedName>
        <fullName evidence="12">Hydrogenase</fullName>
    </submittedName>
</protein>
<dbReference type="GO" id="GO:0006221">
    <property type="term" value="P:pyrimidine nucleotide biosynthetic process"/>
    <property type="evidence" value="ECO:0007669"/>
    <property type="project" value="InterPro"/>
</dbReference>
<accession>A0A7C4AH45</accession>
<dbReference type="InterPro" id="IPR017927">
    <property type="entry name" value="FAD-bd_FR_type"/>
</dbReference>
<dbReference type="GO" id="GO:0046872">
    <property type="term" value="F:metal ion binding"/>
    <property type="evidence" value="ECO:0007669"/>
    <property type="project" value="UniProtKB-KW"/>
</dbReference>
<dbReference type="Pfam" id="PF00175">
    <property type="entry name" value="NAD_binding_1"/>
    <property type="match status" value="1"/>
</dbReference>
<evidence type="ECO:0000256" key="3">
    <source>
        <dbReference type="ARBA" id="ARBA00022714"/>
    </source>
</evidence>